<organism evidence="1 2">
    <name type="scientific">Phytophthora citrophthora</name>
    <dbReference type="NCBI Taxonomy" id="4793"/>
    <lineage>
        <taxon>Eukaryota</taxon>
        <taxon>Sar</taxon>
        <taxon>Stramenopiles</taxon>
        <taxon>Oomycota</taxon>
        <taxon>Peronosporomycetes</taxon>
        <taxon>Peronosporales</taxon>
        <taxon>Peronosporaceae</taxon>
        <taxon>Phytophthora</taxon>
    </lineage>
</organism>
<name>A0AAD9GJD1_9STRA</name>
<gene>
    <name evidence="1" type="ORF">P3T76_008657</name>
</gene>
<evidence type="ECO:0000313" key="2">
    <source>
        <dbReference type="Proteomes" id="UP001259832"/>
    </source>
</evidence>
<proteinExistence type="predicted"/>
<sequence>MWRRGKCLCGYFEDTAAPCVHAPLKHTGKLKEMTRFYRGSWKTPVFQAVYAERARTTILPLVLKDALTRGECKAPGIKKKEEVVSRITPSRWFGYAAESLEGRSC</sequence>
<evidence type="ECO:0008006" key="3">
    <source>
        <dbReference type="Google" id="ProtNLM"/>
    </source>
</evidence>
<reference evidence="1" key="1">
    <citation type="submission" date="2023-08" db="EMBL/GenBank/DDBJ databases">
        <title>Reference Genome Resource for the Citrus Pathogen Phytophthora citrophthora.</title>
        <authorList>
            <person name="Moller H."/>
            <person name="Coetzee B."/>
            <person name="Rose L.J."/>
            <person name="Van Niekerk J.M."/>
        </authorList>
    </citation>
    <scope>NUCLEOTIDE SEQUENCE</scope>
    <source>
        <strain evidence="1">STE-U-9442</strain>
    </source>
</reference>
<accession>A0AAD9GJD1</accession>
<evidence type="ECO:0000313" key="1">
    <source>
        <dbReference type="EMBL" id="KAK1939273.1"/>
    </source>
</evidence>
<dbReference type="Proteomes" id="UP001259832">
    <property type="component" value="Unassembled WGS sequence"/>
</dbReference>
<keyword evidence="2" id="KW-1185">Reference proteome</keyword>
<protein>
    <recommendedName>
        <fullName evidence="3">SWIM-type domain-containing protein</fullName>
    </recommendedName>
</protein>
<comment type="caution">
    <text evidence="1">The sequence shown here is derived from an EMBL/GenBank/DDBJ whole genome shotgun (WGS) entry which is preliminary data.</text>
</comment>
<dbReference type="EMBL" id="JASMQC010000016">
    <property type="protein sequence ID" value="KAK1939273.1"/>
    <property type="molecule type" value="Genomic_DNA"/>
</dbReference>
<dbReference type="AlphaFoldDB" id="A0AAD9GJD1"/>